<dbReference type="GO" id="GO:0043190">
    <property type="term" value="C:ATP-binding cassette (ABC) transporter complex"/>
    <property type="evidence" value="ECO:0007669"/>
    <property type="project" value="InterPro"/>
</dbReference>
<evidence type="ECO:0000256" key="5">
    <source>
        <dbReference type="ARBA" id="ARBA00022970"/>
    </source>
</evidence>
<comment type="similarity">
    <text evidence="8">Belongs to the binding-protein-dependent transport system permease family.</text>
</comment>
<dbReference type="SUPFAM" id="SSF161098">
    <property type="entry name" value="MetI-like"/>
    <property type="match status" value="1"/>
</dbReference>
<keyword evidence="3" id="KW-1003">Cell membrane</keyword>
<dbReference type="Pfam" id="PF00528">
    <property type="entry name" value="BPD_transp_1"/>
    <property type="match status" value="1"/>
</dbReference>
<dbReference type="Proteomes" id="UP000186341">
    <property type="component" value="Unassembled WGS sequence"/>
</dbReference>
<dbReference type="GO" id="GO:0022857">
    <property type="term" value="F:transmembrane transporter activity"/>
    <property type="evidence" value="ECO:0007669"/>
    <property type="project" value="InterPro"/>
</dbReference>
<evidence type="ECO:0000256" key="8">
    <source>
        <dbReference type="RuleBase" id="RU363032"/>
    </source>
</evidence>
<dbReference type="Gene3D" id="1.10.3720.10">
    <property type="entry name" value="MetI-like"/>
    <property type="match status" value="1"/>
</dbReference>
<keyword evidence="5" id="KW-0029">Amino-acid transport</keyword>
<dbReference type="PANTHER" id="PTHR30614:SF0">
    <property type="entry name" value="L-CYSTINE TRANSPORT SYSTEM PERMEASE PROTEIN TCYL"/>
    <property type="match status" value="1"/>
</dbReference>
<feature type="transmembrane region" description="Helical" evidence="8">
    <location>
        <begin position="82"/>
        <end position="102"/>
    </location>
</feature>
<keyword evidence="7 8" id="KW-0472">Membrane</keyword>
<dbReference type="AlphaFoldDB" id="A0A1U7NFN7"/>
<feature type="transmembrane region" description="Helical" evidence="8">
    <location>
        <begin position="58"/>
        <end position="76"/>
    </location>
</feature>
<evidence type="ECO:0000259" key="9">
    <source>
        <dbReference type="PROSITE" id="PS50928"/>
    </source>
</evidence>
<dbReference type="PROSITE" id="PS50928">
    <property type="entry name" value="ABC_TM1"/>
    <property type="match status" value="1"/>
</dbReference>
<keyword evidence="2 8" id="KW-0813">Transport</keyword>
<dbReference type="NCBIfam" id="TIGR01726">
    <property type="entry name" value="HEQRo_perm_3TM"/>
    <property type="match status" value="1"/>
</dbReference>
<dbReference type="EMBL" id="MPJW01000139">
    <property type="protein sequence ID" value="OLU39218.1"/>
    <property type="molecule type" value="Genomic_DNA"/>
</dbReference>
<feature type="transmembrane region" description="Helical" evidence="8">
    <location>
        <begin position="12"/>
        <end position="37"/>
    </location>
</feature>
<organism evidence="10 11">
    <name type="scientific">Ileibacterium valens</name>
    <dbReference type="NCBI Taxonomy" id="1862668"/>
    <lineage>
        <taxon>Bacteria</taxon>
        <taxon>Bacillati</taxon>
        <taxon>Bacillota</taxon>
        <taxon>Erysipelotrichia</taxon>
        <taxon>Erysipelotrichales</taxon>
        <taxon>Erysipelotrichaceae</taxon>
        <taxon>Ileibacterium</taxon>
    </lineage>
</organism>
<proteinExistence type="inferred from homology"/>
<comment type="subcellular location">
    <subcellularLocation>
        <location evidence="1 8">Cell membrane</location>
        <topology evidence="1 8">Multi-pass membrane protein</topology>
    </subcellularLocation>
</comment>
<evidence type="ECO:0000256" key="7">
    <source>
        <dbReference type="ARBA" id="ARBA00023136"/>
    </source>
</evidence>
<dbReference type="RefSeq" id="WP_075819658.1">
    <property type="nucleotide sequence ID" value="NZ_CAOUMU010000134.1"/>
</dbReference>
<gene>
    <name evidence="10" type="ORF">BO222_07020</name>
</gene>
<protein>
    <submittedName>
        <fullName evidence="10">Polar amino acid ABC transporter permease</fullName>
    </submittedName>
</protein>
<feature type="domain" description="ABC transmembrane type-1" evidence="9">
    <location>
        <begin position="9"/>
        <end position="204"/>
    </location>
</feature>
<dbReference type="OrthoDB" id="9787841at2"/>
<evidence type="ECO:0000256" key="4">
    <source>
        <dbReference type="ARBA" id="ARBA00022692"/>
    </source>
</evidence>
<keyword evidence="4 8" id="KW-0812">Transmembrane</keyword>
<dbReference type="CDD" id="cd06261">
    <property type="entry name" value="TM_PBP2"/>
    <property type="match status" value="1"/>
</dbReference>
<accession>A0A1U7NFN7</accession>
<evidence type="ECO:0000256" key="1">
    <source>
        <dbReference type="ARBA" id="ARBA00004651"/>
    </source>
</evidence>
<reference evidence="10 11" key="1">
    <citation type="submission" date="2016-11" db="EMBL/GenBank/DDBJ databases">
        <title>Description of two novel members of the family Erysipelotrichaceae: Ileibacterium lipovorans gen. nov., sp. nov. and Dubosiella newyorkensis, gen. nov., sp. nov.</title>
        <authorList>
            <person name="Cox L.M."/>
            <person name="Sohn J."/>
            <person name="Tyrrell K.L."/>
            <person name="Citron D.M."/>
            <person name="Lawson P.A."/>
            <person name="Patel N.B."/>
            <person name="Iizumi T."/>
            <person name="Perez-Perez G.I."/>
            <person name="Goldstein E.J."/>
            <person name="Blaser M.J."/>
        </authorList>
    </citation>
    <scope>NUCLEOTIDE SEQUENCE [LARGE SCALE GENOMIC DNA]</scope>
    <source>
        <strain evidence="10 11">NYU-BL-A3</strain>
    </source>
</reference>
<dbReference type="InterPro" id="IPR035906">
    <property type="entry name" value="MetI-like_sf"/>
</dbReference>
<dbReference type="PANTHER" id="PTHR30614">
    <property type="entry name" value="MEMBRANE COMPONENT OF AMINO ACID ABC TRANSPORTER"/>
    <property type="match status" value="1"/>
</dbReference>
<feature type="transmembrane region" description="Helical" evidence="8">
    <location>
        <begin position="176"/>
        <end position="195"/>
    </location>
</feature>
<dbReference type="InterPro" id="IPR043429">
    <property type="entry name" value="ArtM/GltK/GlnP/TcyL/YhdX-like"/>
</dbReference>
<sequence length="216" mass="24378">MDLTTFTELAKSLVVSLEIFFLTLAFSLPLGMVIAFGRLSKNKIVSAITRMYISIMRGTPLMLQLIVVYFGPYYLFRMKVSADYRFIAVILAFSLNYAAYFAEIYRSGIQALPKGQLEAAQVLGYSKSQTFFHITLPQLIKQVLPAITNEIITLVKDTSLAFAIAVAEMFTMAKQLAAAQATIVPLMIAGLYYYLFNLLVSFVMEKIEKHYDYYSN</sequence>
<evidence type="ECO:0000256" key="3">
    <source>
        <dbReference type="ARBA" id="ARBA00022475"/>
    </source>
</evidence>
<evidence type="ECO:0000313" key="11">
    <source>
        <dbReference type="Proteomes" id="UP000186341"/>
    </source>
</evidence>
<name>A0A1U7NFN7_9FIRM</name>
<dbReference type="InterPro" id="IPR000515">
    <property type="entry name" value="MetI-like"/>
</dbReference>
<dbReference type="GO" id="GO:0006865">
    <property type="term" value="P:amino acid transport"/>
    <property type="evidence" value="ECO:0007669"/>
    <property type="project" value="UniProtKB-KW"/>
</dbReference>
<evidence type="ECO:0000256" key="2">
    <source>
        <dbReference type="ARBA" id="ARBA00022448"/>
    </source>
</evidence>
<dbReference type="InterPro" id="IPR010065">
    <property type="entry name" value="AA_ABC_transptr_permease_3TM"/>
</dbReference>
<evidence type="ECO:0000256" key="6">
    <source>
        <dbReference type="ARBA" id="ARBA00022989"/>
    </source>
</evidence>
<evidence type="ECO:0000313" key="10">
    <source>
        <dbReference type="EMBL" id="OLU39218.1"/>
    </source>
</evidence>
<comment type="caution">
    <text evidence="10">The sequence shown here is derived from an EMBL/GenBank/DDBJ whole genome shotgun (WGS) entry which is preliminary data.</text>
</comment>
<keyword evidence="11" id="KW-1185">Reference proteome</keyword>
<dbReference type="GeneID" id="82202945"/>
<keyword evidence="6 8" id="KW-1133">Transmembrane helix</keyword>